<evidence type="ECO:0000256" key="1">
    <source>
        <dbReference type="SAM" id="MobiDB-lite"/>
    </source>
</evidence>
<dbReference type="GeneID" id="34562528"/>
<dbReference type="RefSeq" id="XP_022472406.1">
    <property type="nucleotide sequence ID" value="XM_022621018.1"/>
</dbReference>
<dbReference type="Proteomes" id="UP000176998">
    <property type="component" value="Unassembled WGS sequence"/>
</dbReference>
<name>A0A1G4B1H3_9PEZI</name>
<proteinExistence type="predicted"/>
<dbReference type="AlphaFoldDB" id="A0A1G4B1H3"/>
<dbReference type="EMBL" id="MJBS01000085">
    <property type="protein sequence ID" value="OHE95244.1"/>
    <property type="molecule type" value="Genomic_DNA"/>
</dbReference>
<protein>
    <submittedName>
        <fullName evidence="2">Uncharacterized protein</fullName>
    </submittedName>
</protein>
<evidence type="ECO:0000313" key="2">
    <source>
        <dbReference type="EMBL" id="OHE95244.1"/>
    </source>
</evidence>
<gene>
    <name evidence="2" type="ORF">CORC01_09389</name>
</gene>
<keyword evidence="3" id="KW-1185">Reference proteome</keyword>
<accession>A0A1G4B1H3</accession>
<feature type="region of interest" description="Disordered" evidence="1">
    <location>
        <begin position="49"/>
        <end position="73"/>
    </location>
</feature>
<reference evidence="2 3" key="1">
    <citation type="submission" date="2016-09" db="EMBL/GenBank/DDBJ databases">
        <authorList>
            <person name="Capua I."/>
            <person name="De Benedictis P."/>
            <person name="Joannis T."/>
            <person name="Lombin L.H."/>
            <person name="Cattoli G."/>
        </authorList>
    </citation>
    <scope>NUCLEOTIDE SEQUENCE [LARGE SCALE GENOMIC DNA]</scope>
    <source>
        <strain evidence="2 3">IMI 309357</strain>
    </source>
</reference>
<feature type="region of interest" description="Disordered" evidence="1">
    <location>
        <begin position="1"/>
        <end position="35"/>
    </location>
</feature>
<evidence type="ECO:0000313" key="3">
    <source>
        <dbReference type="Proteomes" id="UP000176998"/>
    </source>
</evidence>
<sequence>MTQLPAPSYQLPPAPTSSSSNPSPGRRGSKNAALNSSLVESRVIIHPATLDPGIAHQSEEHSTPIGTGVRRRDDSISSGVLCHLVWPVALGPAQRSGAHL</sequence>
<comment type="caution">
    <text evidence="2">The sequence shown here is derived from an EMBL/GenBank/DDBJ whole genome shotgun (WGS) entry which is preliminary data.</text>
</comment>
<organism evidence="2 3">
    <name type="scientific">Colletotrichum orchidophilum</name>
    <dbReference type="NCBI Taxonomy" id="1209926"/>
    <lineage>
        <taxon>Eukaryota</taxon>
        <taxon>Fungi</taxon>
        <taxon>Dikarya</taxon>
        <taxon>Ascomycota</taxon>
        <taxon>Pezizomycotina</taxon>
        <taxon>Sordariomycetes</taxon>
        <taxon>Hypocreomycetidae</taxon>
        <taxon>Glomerellales</taxon>
        <taxon>Glomerellaceae</taxon>
        <taxon>Colletotrichum</taxon>
    </lineage>
</organism>